<dbReference type="SUPFAM" id="SSF52540">
    <property type="entry name" value="P-loop containing nucleoside triphosphate hydrolases"/>
    <property type="match status" value="1"/>
</dbReference>
<dbReference type="Gene3D" id="3.40.50.300">
    <property type="entry name" value="P-loop containing nucleotide triphosphate hydrolases"/>
    <property type="match status" value="1"/>
</dbReference>
<dbReference type="InterPro" id="IPR002611">
    <property type="entry name" value="IstB_ATP-bd"/>
</dbReference>
<dbReference type="PANTHER" id="PTHR30050">
    <property type="entry name" value="CHROMOSOMAL REPLICATION INITIATOR PROTEIN DNAA"/>
    <property type="match status" value="1"/>
</dbReference>
<evidence type="ECO:0000313" key="2">
    <source>
        <dbReference type="EMBL" id="PAY21691.1"/>
    </source>
</evidence>
<reference evidence="3" key="1">
    <citation type="submission" date="2017-09" db="EMBL/GenBank/DDBJ databases">
        <authorList>
            <person name="Zhang Y."/>
            <person name="Huang X."/>
            <person name="Liu J."/>
            <person name="Lu L."/>
            <person name="Peng K."/>
        </authorList>
    </citation>
    <scope>NUCLEOTIDE SEQUENCE [LARGE SCALE GENOMIC DNA]</scope>
    <source>
        <strain evidence="3">S-XJ-1</strain>
    </source>
</reference>
<organism evidence="2 3">
    <name type="scientific">Dietzia natronolimnaea</name>
    <dbReference type="NCBI Taxonomy" id="161920"/>
    <lineage>
        <taxon>Bacteria</taxon>
        <taxon>Bacillati</taxon>
        <taxon>Actinomycetota</taxon>
        <taxon>Actinomycetes</taxon>
        <taxon>Mycobacteriales</taxon>
        <taxon>Dietziaceae</taxon>
        <taxon>Dietzia</taxon>
    </lineage>
</organism>
<feature type="non-terminal residue" evidence="2">
    <location>
        <position position="169"/>
    </location>
</feature>
<dbReference type="Pfam" id="PF01695">
    <property type="entry name" value="IstB_IS21"/>
    <property type="match status" value="1"/>
</dbReference>
<gene>
    <name evidence="2" type="ORF">CEY15_17615</name>
</gene>
<evidence type="ECO:0000259" key="1">
    <source>
        <dbReference type="Pfam" id="PF01695"/>
    </source>
</evidence>
<dbReference type="RefSeq" id="WP_095719489.1">
    <property type="nucleotide sequence ID" value="NZ_NTGA01000074.1"/>
</dbReference>
<dbReference type="EMBL" id="NTGA01000074">
    <property type="protein sequence ID" value="PAY21691.1"/>
    <property type="molecule type" value="Genomic_DNA"/>
</dbReference>
<dbReference type="PANTHER" id="PTHR30050:SF4">
    <property type="entry name" value="ATP-BINDING PROTEIN RV3427C IN INSERTION SEQUENCE-RELATED"/>
    <property type="match status" value="1"/>
</dbReference>
<protein>
    <submittedName>
        <fullName evidence="2">AAA family ATPase</fullName>
    </submittedName>
</protein>
<feature type="domain" description="IstB-like ATP-binding" evidence="1">
    <location>
        <begin position="11"/>
        <end position="169"/>
    </location>
</feature>
<dbReference type="AlphaFoldDB" id="A0A2A2WKJ0"/>
<proteinExistence type="predicted"/>
<dbReference type="GO" id="GO:0006260">
    <property type="term" value="P:DNA replication"/>
    <property type="evidence" value="ECO:0007669"/>
    <property type="project" value="TreeGrafter"/>
</dbReference>
<evidence type="ECO:0000313" key="3">
    <source>
        <dbReference type="Proteomes" id="UP000218810"/>
    </source>
</evidence>
<name>A0A2A2WKJ0_9ACTN</name>
<dbReference type="Proteomes" id="UP000218810">
    <property type="component" value="Unassembled WGS sequence"/>
</dbReference>
<dbReference type="OrthoDB" id="9776217at2"/>
<dbReference type="InterPro" id="IPR027417">
    <property type="entry name" value="P-loop_NTPase"/>
</dbReference>
<sequence>MFTEIDHQKFRNLRITHVATRFEELISDEANDELTPEQIFLTAVDDALDQRQAHRIDKLIRAAKFPIPQASIAEINYQDGRGITPVRMKRYAGHHWRQDPTNLLILSPTGGGKTYLACAIGIAACQNGHTVTYARMDELARRLVIARGDGIRHQKMLNDLSDVELLIID</sequence>
<comment type="caution">
    <text evidence="2">The sequence shown here is derived from an EMBL/GenBank/DDBJ whole genome shotgun (WGS) entry which is preliminary data.</text>
</comment>
<dbReference type="GO" id="GO:0005524">
    <property type="term" value="F:ATP binding"/>
    <property type="evidence" value="ECO:0007669"/>
    <property type="project" value="InterPro"/>
</dbReference>
<accession>A0A2A2WKJ0</accession>
<keyword evidence="3" id="KW-1185">Reference proteome</keyword>